<protein>
    <submittedName>
        <fullName evidence="2">Helix-turn-helix domain-containing protein</fullName>
    </submittedName>
</protein>
<dbReference type="RefSeq" id="WP_034816731.1">
    <property type="nucleotide sequence ID" value="NZ_JANIEK010000019.1"/>
</dbReference>
<proteinExistence type="predicted"/>
<dbReference type="Gene3D" id="1.10.10.2840">
    <property type="entry name" value="PucR C-terminal helix-turn-helix domain"/>
    <property type="match status" value="1"/>
</dbReference>
<dbReference type="EMBL" id="JANIEK010000019">
    <property type="protein sequence ID" value="MCT4795168.1"/>
    <property type="molecule type" value="Genomic_DNA"/>
</dbReference>
<dbReference type="PANTHER" id="PTHR33744:SF1">
    <property type="entry name" value="DNA-BINDING TRANSCRIPTIONAL ACTIVATOR ADER"/>
    <property type="match status" value="1"/>
</dbReference>
<comment type="caution">
    <text evidence="2">The sequence shown here is derived from an EMBL/GenBank/DDBJ whole genome shotgun (WGS) entry which is preliminary data.</text>
</comment>
<organism evidence="2 3">
    <name type="scientific">Exiguobacterium alkaliphilum</name>
    <dbReference type="NCBI Taxonomy" id="1428684"/>
    <lineage>
        <taxon>Bacteria</taxon>
        <taxon>Bacillati</taxon>
        <taxon>Bacillota</taxon>
        <taxon>Bacilli</taxon>
        <taxon>Bacillales</taxon>
        <taxon>Bacillales Family XII. Incertae Sedis</taxon>
        <taxon>Exiguobacterium</taxon>
    </lineage>
</organism>
<gene>
    <name evidence="2" type="ORF">NQG31_06400</name>
</gene>
<evidence type="ECO:0000313" key="2">
    <source>
        <dbReference type="EMBL" id="MCT4795168.1"/>
    </source>
</evidence>
<accession>A0ABT2KW55</accession>
<evidence type="ECO:0000259" key="1">
    <source>
        <dbReference type="Pfam" id="PF13556"/>
    </source>
</evidence>
<feature type="domain" description="PucR C-terminal helix-turn-helix" evidence="1">
    <location>
        <begin position="342"/>
        <end position="400"/>
    </location>
</feature>
<sequence>MPFLQKSYESLDTLAEAIGQAIRAPITIENRHHQLLAYSTHPDSTDPARIATIIGRRVPETVIEDLWESGMLQYVIDSDDPVAIPARLAVGLGERAAVVIKQHDDVLGYIWSLARPTPFSEQELTVLKEGASIAKKLLMTIAMHERRIDAELERFFLDVLATPALSPTNQQRLNELAPIAVASRLTVIDCLQPITPQFAERLFYVLATQQSIEVVLQAIDGQQLLVWHYMKTELAEEETMLLDWAERFETLLQDKFPEANPTLGISRRFFESETLYHAAEEARRVTSLRRKFPLELVNARTFEQIGIYQLVPDLARRINLRLETHPTLERLKAYDQTHQTELVTTLEWYFYFDGNVKQVAAHLHIHPNTVLYRVRRIEELTQITRASLPERATIYLAIKADQYR</sequence>
<name>A0ABT2KW55_9BACL</name>
<dbReference type="InterPro" id="IPR025736">
    <property type="entry name" value="PucR_C-HTH_dom"/>
</dbReference>
<dbReference type="Proteomes" id="UP001206821">
    <property type="component" value="Unassembled WGS sequence"/>
</dbReference>
<dbReference type="Pfam" id="PF13556">
    <property type="entry name" value="HTH_30"/>
    <property type="match status" value="1"/>
</dbReference>
<dbReference type="PANTHER" id="PTHR33744">
    <property type="entry name" value="CARBOHYDRATE DIACID REGULATOR"/>
    <property type="match status" value="1"/>
</dbReference>
<evidence type="ECO:0000313" key="3">
    <source>
        <dbReference type="Proteomes" id="UP001206821"/>
    </source>
</evidence>
<dbReference type="InterPro" id="IPR051448">
    <property type="entry name" value="CdaR-like_regulators"/>
</dbReference>
<dbReference type="InterPro" id="IPR042070">
    <property type="entry name" value="PucR_C-HTH_sf"/>
</dbReference>
<keyword evidence="3" id="KW-1185">Reference proteome</keyword>
<reference evidence="2 3" key="1">
    <citation type="submission" date="2022-07" db="EMBL/GenBank/DDBJ databases">
        <title>Genomic and pangenome structural analysis of the polyextremophile Exiguobacterium.</title>
        <authorList>
            <person name="Shen L."/>
        </authorList>
    </citation>
    <scope>NUCLEOTIDE SEQUENCE [LARGE SCALE GENOMIC DNA]</scope>
    <source>
        <strain evidence="2 3">12_1</strain>
    </source>
</reference>